<evidence type="ECO:0000259" key="3">
    <source>
        <dbReference type="Pfam" id="PF00582"/>
    </source>
</evidence>
<name>A0A1H0AKN3_9ACTN</name>
<organism evidence="4 5">
    <name type="scientific">Geodermatophilus siccatus</name>
    <dbReference type="NCBI Taxonomy" id="1137991"/>
    <lineage>
        <taxon>Bacteria</taxon>
        <taxon>Bacillati</taxon>
        <taxon>Actinomycetota</taxon>
        <taxon>Actinomycetes</taxon>
        <taxon>Geodermatophilales</taxon>
        <taxon>Geodermatophilaceae</taxon>
        <taxon>Geodermatophilus</taxon>
    </lineage>
</organism>
<reference evidence="5" key="1">
    <citation type="submission" date="2016-10" db="EMBL/GenBank/DDBJ databases">
        <authorList>
            <person name="Varghese N."/>
            <person name="Submissions S."/>
        </authorList>
    </citation>
    <scope>NUCLEOTIDE SEQUENCE [LARGE SCALE GENOMIC DNA]</scope>
    <source>
        <strain evidence="5">DSM 45419</strain>
    </source>
</reference>
<dbReference type="EMBL" id="FNHE01000017">
    <property type="protein sequence ID" value="SDN34142.1"/>
    <property type="molecule type" value="Genomic_DNA"/>
</dbReference>
<proteinExistence type="inferred from homology"/>
<feature type="domain" description="UspA" evidence="3">
    <location>
        <begin position="17"/>
        <end position="155"/>
    </location>
</feature>
<dbReference type="Proteomes" id="UP000198680">
    <property type="component" value="Unassembled WGS sequence"/>
</dbReference>
<gene>
    <name evidence="4" type="ORF">SAMN05660642_04606</name>
</gene>
<evidence type="ECO:0000313" key="4">
    <source>
        <dbReference type="EMBL" id="SDN34142.1"/>
    </source>
</evidence>
<sequence>MTEQAESVDQPQARGPRVVVGVDGSAGARAALRFAIEDAVRRGVPVEAVIAHRPPEAWMDFDAIGEFSYAEAEAEAVQRAERFLAEVLRDIPEPHPEIHVTAVLGSAADALIRESAGADLLVVGSRGHGGFSSMLLGSTSMQCTLHASCPVTVVHSPESHRERLHLRRHHDGERVQARRRRFRGATADFSGP</sequence>
<dbReference type="AlphaFoldDB" id="A0A1H0AKN3"/>
<dbReference type="Pfam" id="PF00582">
    <property type="entry name" value="Usp"/>
    <property type="match status" value="1"/>
</dbReference>
<dbReference type="PRINTS" id="PR01438">
    <property type="entry name" value="UNVRSLSTRESS"/>
</dbReference>
<evidence type="ECO:0000313" key="5">
    <source>
        <dbReference type="Proteomes" id="UP000198680"/>
    </source>
</evidence>
<dbReference type="InterPro" id="IPR006015">
    <property type="entry name" value="Universal_stress_UspA"/>
</dbReference>
<dbReference type="InterPro" id="IPR006016">
    <property type="entry name" value="UspA"/>
</dbReference>
<evidence type="ECO:0000256" key="2">
    <source>
        <dbReference type="SAM" id="MobiDB-lite"/>
    </source>
</evidence>
<feature type="region of interest" description="Disordered" evidence="2">
    <location>
        <begin position="169"/>
        <end position="192"/>
    </location>
</feature>
<dbReference type="PANTHER" id="PTHR46553">
    <property type="entry name" value="ADENINE NUCLEOTIDE ALPHA HYDROLASES-LIKE SUPERFAMILY PROTEIN"/>
    <property type="match status" value="1"/>
</dbReference>
<dbReference type="SUPFAM" id="SSF52402">
    <property type="entry name" value="Adenine nucleotide alpha hydrolases-like"/>
    <property type="match status" value="1"/>
</dbReference>
<evidence type="ECO:0000256" key="1">
    <source>
        <dbReference type="ARBA" id="ARBA00008791"/>
    </source>
</evidence>
<dbReference type="PANTHER" id="PTHR46553:SF3">
    <property type="entry name" value="ADENINE NUCLEOTIDE ALPHA HYDROLASES-LIKE SUPERFAMILY PROTEIN"/>
    <property type="match status" value="1"/>
</dbReference>
<dbReference type="InterPro" id="IPR014729">
    <property type="entry name" value="Rossmann-like_a/b/a_fold"/>
</dbReference>
<dbReference type="Gene3D" id="3.40.50.620">
    <property type="entry name" value="HUPs"/>
    <property type="match status" value="1"/>
</dbReference>
<dbReference type="STRING" id="1137991.SAMN05660642_04606"/>
<dbReference type="OrthoDB" id="3174546at2"/>
<accession>A0A1H0AKN3</accession>
<dbReference type="RefSeq" id="WP_091223908.1">
    <property type="nucleotide sequence ID" value="NZ_FNHE01000017.1"/>
</dbReference>
<keyword evidence="5" id="KW-1185">Reference proteome</keyword>
<comment type="similarity">
    <text evidence="1">Belongs to the universal stress protein A family.</text>
</comment>
<protein>
    <submittedName>
        <fullName evidence="4">Nucleotide-binding universal stress protein, UspA family</fullName>
    </submittedName>
</protein>